<dbReference type="Pfam" id="PF00075">
    <property type="entry name" value="RNase_H"/>
    <property type="match status" value="1"/>
</dbReference>
<dbReference type="GO" id="GO:0003676">
    <property type="term" value="F:nucleic acid binding"/>
    <property type="evidence" value="ECO:0007669"/>
    <property type="project" value="InterPro"/>
</dbReference>
<dbReference type="InterPro" id="IPR036397">
    <property type="entry name" value="RNaseH_sf"/>
</dbReference>
<dbReference type="Gene3D" id="3.30.420.10">
    <property type="entry name" value="Ribonuclease H-like superfamily/Ribonuclease H"/>
    <property type="match status" value="1"/>
</dbReference>
<feature type="compositionally biased region" description="Low complexity" evidence="1">
    <location>
        <begin position="152"/>
        <end position="161"/>
    </location>
</feature>
<name>A0A2A9ERP3_9MICO</name>
<evidence type="ECO:0000259" key="2">
    <source>
        <dbReference type="PROSITE" id="PS50879"/>
    </source>
</evidence>
<evidence type="ECO:0000256" key="1">
    <source>
        <dbReference type="SAM" id="MobiDB-lite"/>
    </source>
</evidence>
<reference evidence="3 4" key="1">
    <citation type="submission" date="2017-10" db="EMBL/GenBank/DDBJ databases">
        <title>Sequencing the genomes of 1000 actinobacteria strains.</title>
        <authorList>
            <person name="Klenk H.-P."/>
        </authorList>
    </citation>
    <scope>NUCLEOTIDE SEQUENCE [LARGE SCALE GENOMIC DNA]</scope>
    <source>
        <strain evidence="3 4">DSM 21863</strain>
    </source>
</reference>
<dbReference type="Proteomes" id="UP000224130">
    <property type="component" value="Unassembled WGS sequence"/>
</dbReference>
<dbReference type="GO" id="GO:0004523">
    <property type="term" value="F:RNA-DNA hybrid ribonuclease activity"/>
    <property type="evidence" value="ECO:0007669"/>
    <property type="project" value="InterPro"/>
</dbReference>
<dbReference type="SUPFAM" id="SSF53098">
    <property type="entry name" value="Ribonuclease H-like"/>
    <property type="match status" value="1"/>
</dbReference>
<dbReference type="RefSeq" id="WP_098462279.1">
    <property type="nucleotide sequence ID" value="NZ_PDJJ01000001.1"/>
</dbReference>
<dbReference type="InterPro" id="IPR002156">
    <property type="entry name" value="RNaseH_domain"/>
</dbReference>
<feature type="domain" description="RNase H type-1" evidence="2">
    <location>
        <begin position="1"/>
        <end position="139"/>
    </location>
</feature>
<dbReference type="PROSITE" id="PS50879">
    <property type="entry name" value="RNASE_H_1"/>
    <property type="match status" value="1"/>
</dbReference>
<keyword evidence="4" id="KW-1185">Reference proteome</keyword>
<organism evidence="3 4">
    <name type="scientific">Isoptericola jiangsuensis</name>
    <dbReference type="NCBI Taxonomy" id="548579"/>
    <lineage>
        <taxon>Bacteria</taxon>
        <taxon>Bacillati</taxon>
        <taxon>Actinomycetota</taxon>
        <taxon>Actinomycetes</taxon>
        <taxon>Micrococcales</taxon>
        <taxon>Promicromonosporaceae</taxon>
        <taxon>Isoptericola</taxon>
    </lineage>
</organism>
<dbReference type="EMBL" id="PDJJ01000001">
    <property type="protein sequence ID" value="PFG41674.1"/>
    <property type="molecule type" value="Genomic_DNA"/>
</dbReference>
<gene>
    <name evidence="3" type="ORF">ATJ88_0316</name>
</gene>
<accession>A0A2A9ERP3</accession>
<dbReference type="AlphaFoldDB" id="A0A2A9ERP3"/>
<dbReference type="OrthoDB" id="7845843at2"/>
<evidence type="ECO:0000313" key="4">
    <source>
        <dbReference type="Proteomes" id="UP000224130"/>
    </source>
</evidence>
<proteinExistence type="predicted"/>
<feature type="region of interest" description="Disordered" evidence="1">
    <location>
        <begin position="152"/>
        <end position="197"/>
    </location>
</feature>
<evidence type="ECO:0000313" key="3">
    <source>
        <dbReference type="EMBL" id="PFG41674.1"/>
    </source>
</evidence>
<dbReference type="InterPro" id="IPR012337">
    <property type="entry name" value="RNaseH-like_sf"/>
</dbReference>
<sequence>MIIVSTDGTGPRDGGAIGWAWVAHGSGRFDSGGAADGTAQVAELVALRQAVEAHPGDEPLFVESSSQYAIRCASEWLYAWKAQGWRTASGGDVPHLDLVQAIDDVVTGRGGPVRFRWARGHVDSPFTQRARELARLAAEDWAAGRGDLDGALLADPADSAATPAERQPEPVGARSGRDDHRGPVTSGPDWELGTLFD</sequence>
<comment type="caution">
    <text evidence="3">The sequence shown here is derived from an EMBL/GenBank/DDBJ whole genome shotgun (WGS) entry which is preliminary data.</text>
</comment>
<protein>
    <submittedName>
        <fullName evidence="3">Ribonuclease HI</fullName>
    </submittedName>
</protein>